<dbReference type="Gene3D" id="1.10.443.10">
    <property type="entry name" value="Intergrase catalytic core"/>
    <property type="match status" value="1"/>
</dbReference>
<dbReference type="InterPro" id="IPR050090">
    <property type="entry name" value="Tyrosine_recombinase_XerCD"/>
</dbReference>
<reference evidence="6 7" key="1">
    <citation type="journal article" date="2015" name="Genome Announc.">
        <title>Expanding the biotechnology potential of lactobacilli through comparative genomics of 213 strains and associated genera.</title>
        <authorList>
            <person name="Sun Z."/>
            <person name="Harris H.M."/>
            <person name="McCann A."/>
            <person name="Guo C."/>
            <person name="Argimon S."/>
            <person name="Zhang W."/>
            <person name="Yang X."/>
            <person name="Jeffery I.B."/>
            <person name="Cooney J.C."/>
            <person name="Kagawa T.F."/>
            <person name="Liu W."/>
            <person name="Song Y."/>
            <person name="Salvetti E."/>
            <person name="Wrobel A."/>
            <person name="Rasinkangas P."/>
            <person name="Parkhill J."/>
            <person name="Rea M.C."/>
            <person name="O'Sullivan O."/>
            <person name="Ritari J."/>
            <person name="Douillard F.P."/>
            <person name="Paul Ross R."/>
            <person name="Yang R."/>
            <person name="Briner A.E."/>
            <person name="Felis G.E."/>
            <person name="de Vos W.M."/>
            <person name="Barrangou R."/>
            <person name="Klaenhammer T.R."/>
            <person name="Caufield P.W."/>
            <person name="Cui Y."/>
            <person name="Zhang H."/>
            <person name="O'Toole P.W."/>
        </authorList>
    </citation>
    <scope>NUCLEOTIDE SEQUENCE [LARGE SCALE GENOMIC DNA]</scope>
    <source>
        <strain evidence="6 7">DSM 18793</strain>
    </source>
</reference>
<evidence type="ECO:0000256" key="2">
    <source>
        <dbReference type="ARBA" id="ARBA00023172"/>
    </source>
</evidence>
<dbReference type="PROSITE" id="PS51898">
    <property type="entry name" value="TYR_RECOMBINASE"/>
    <property type="match status" value="1"/>
</dbReference>
<dbReference type="EMBL" id="AZGC01000049">
    <property type="protein sequence ID" value="KRL92982.1"/>
    <property type="molecule type" value="Genomic_DNA"/>
</dbReference>
<dbReference type="Gene3D" id="1.10.150.130">
    <property type="match status" value="1"/>
</dbReference>
<dbReference type="Pfam" id="PF00589">
    <property type="entry name" value="Phage_integrase"/>
    <property type="match status" value="1"/>
</dbReference>
<organism evidence="6 7">
    <name type="scientific">Limosilactobacillus equigenerosi DSM 18793 = JCM 14505</name>
    <dbReference type="NCBI Taxonomy" id="1423742"/>
    <lineage>
        <taxon>Bacteria</taxon>
        <taxon>Bacillati</taxon>
        <taxon>Bacillota</taxon>
        <taxon>Bacilli</taxon>
        <taxon>Lactobacillales</taxon>
        <taxon>Lactobacillaceae</taxon>
        <taxon>Limosilactobacillus</taxon>
    </lineage>
</organism>
<keyword evidence="7" id="KW-1185">Reference proteome</keyword>
<evidence type="ECO:0000256" key="3">
    <source>
        <dbReference type="PROSITE-ProRule" id="PRU01248"/>
    </source>
</evidence>
<evidence type="ECO:0000256" key="1">
    <source>
        <dbReference type="ARBA" id="ARBA00023125"/>
    </source>
</evidence>
<dbReference type="InterPro" id="IPR013762">
    <property type="entry name" value="Integrase-like_cat_sf"/>
</dbReference>
<comment type="caution">
    <text evidence="6">The sequence shown here is derived from an EMBL/GenBank/DDBJ whole genome shotgun (WGS) entry which is preliminary data.</text>
</comment>
<dbReference type="RefSeq" id="WP_054653066.1">
    <property type="nucleotide sequence ID" value="NZ_AZGC01000049.1"/>
</dbReference>
<feature type="domain" description="Tyr recombinase" evidence="4">
    <location>
        <begin position="104"/>
        <end position="254"/>
    </location>
</feature>
<dbReference type="PANTHER" id="PTHR30349:SF81">
    <property type="entry name" value="TYROSINE RECOMBINASE XERC"/>
    <property type="match status" value="1"/>
</dbReference>
<dbReference type="InterPro" id="IPR002104">
    <property type="entry name" value="Integrase_catalytic"/>
</dbReference>
<evidence type="ECO:0000259" key="4">
    <source>
        <dbReference type="PROSITE" id="PS51898"/>
    </source>
</evidence>
<dbReference type="GO" id="GO:0003677">
    <property type="term" value="F:DNA binding"/>
    <property type="evidence" value="ECO:0007669"/>
    <property type="project" value="UniProtKB-UniRule"/>
</dbReference>
<sequence>MTMNNWVASYHEWLLTQPLQARTKDAYYQSVLQFKNYFQSIGIQQWTQIDQWSLQHWQRQQTTSPTTQRRQLLQLGHFFAYAQQQQWVQTNPVHKMKLPTAQPTAVRPLTGAAIQQVLDQLAVTDAQQLRTRLMIELLYTTGMRAQELTQVKVLDVQAALQVIQLPKRVVLYDDLTATTLKEYLTMLSPAQVYLFEARGQQPITRQAVWQRVKQAGRQAGVADFTPAKLRASFAARLQENGAPPTLIQTLLGSN</sequence>
<evidence type="ECO:0000259" key="5">
    <source>
        <dbReference type="PROSITE" id="PS51900"/>
    </source>
</evidence>
<dbReference type="GO" id="GO:0015074">
    <property type="term" value="P:DNA integration"/>
    <property type="evidence" value="ECO:0007669"/>
    <property type="project" value="InterPro"/>
</dbReference>
<dbReference type="SUPFAM" id="SSF56349">
    <property type="entry name" value="DNA breaking-rejoining enzymes"/>
    <property type="match status" value="1"/>
</dbReference>
<dbReference type="AlphaFoldDB" id="A0A0R1UHW2"/>
<keyword evidence="1 3" id="KW-0238">DNA-binding</keyword>
<keyword evidence="2" id="KW-0233">DNA recombination</keyword>
<name>A0A0R1UHW2_9LACO</name>
<proteinExistence type="predicted"/>
<dbReference type="GO" id="GO:0006310">
    <property type="term" value="P:DNA recombination"/>
    <property type="evidence" value="ECO:0007669"/>
    <property type="project" value="UniProtKB-KW"/>
</dbReference>
<dbReference type="PANTHER" id="PTHR30349">
    <property type="entry name" value="PHAGE INTEGRASE-RELATED"/>
    <property type="match status" value="1"/>
</dbReference>
<protein>
    <submittedName>
        <fullName evidence="6">Uncharacterized protein</fullName>
    </submittedName>
</protein>
<dbReference type="OrthoDB" id="9801717at2"/>
<evidence type="ECO:0000313" key="6">
    <source>
        <dbReference type="EMBL" id="KRL92982.1"/>
    </source>
</evidence>
<dbReference type="Proteomes" id="UP000051084">
    <property type="component" value="Unassembled WGS sequence"/>
</dbReference>
<feature type="domain" description="Core-binding (CB)" evidence="5">
    <location>
        <begin position="1"/>
        <end position="83"/>
    </location>
</feature>
<dbReference type="InterPro" id="IPR011010">
    <property type="entry name" value="DNA_brk_join_enz"/>
</dbReference>
<evidence type="ECO:0000313" key="7">
    <source>
        <dbReference type="Proteomes" id="UP000051084"/>
    </source>
</evidence>
<dbReference type="InterPro" id="IPR044068">
    <property type="entry name" value="CB"/>
</dbReference>
<accession>A0A0R1UHW2</accession>
<dbReference type="PATRIC" id="fig|1423742.4.peg.92"/>
<dbReference type="PROSITE" id="PS51900">
    <property type="entry name" value="CB"/>
    <property type="match status" value="1"/>
</dbReference>
<dbReference type="STRING" id="417373.GCA_001570685_00758"/>
<dbReference type="InterPro" id="IPR010998">
    <property type="entry name" value="Integrase_recombinase_N"/>
</dbReference>
<gene>
    <name evidence="6" type="ORF">FC21_GL000083</name>
</gene>